<protein>
    <submittedName>
        <fullName evidence="2">Uncharacterized protein</fullName>
    </submittedName>
</protein>
<comment type="caution">
    <text evidence="2">The sequence shown here is derived from an EMBL/GenBank/DDBJ whole genome shotgun (WGS) entry which is preliminary data.</text>
</comment>
<organism evidence="2 3">
    <name type="scientific">Cinchona calisaya</name>
    <dbReference type="NCBI Taxonomy" id="153742"/>
    <lineage>
        <taxon>Eukaryota</taxon>
        <taxon>Viridiplantae</taxon>
        <taxon>Streptophyta</taxon>
        <taxon>Embryophyta</taxon>
        <taxon>Tracheophyta</taxon>
        <taxon>Spermatophyta</taxon>
        <taxon>Magnoliopsida</taxon>
        <taxon>eudicotyledons</taxon>
        <taxon>Gunneridae</taxon>
        <taxon>Pentapetalae</taxon>
        <taxon>asterids</taxon>
        <taxon>lamiids</taxon>
        <taxon>Gentianales</taxon>
        <taxon>Rubiaceae</taxon>
        <taxon>Cinchonoideae</taxon>
        <taxon>Cinchoneae</taxon>
        <taxon>Cinchona</taxon>
    </lineage>
</organism>
<evidence type="ECO:0000313" key="3">
    <source>
        <dbReference type="Proteomes" id="UP001630127"/>
    </source>
</evidence>
<evidence type="ECO:0000313" key="2">
    <source>
        <dbReference type="EMBL" id="KAL3513772.1"/>
    </source>
</evidence>
<sequence length="196" mass="22355">MDTVMLSMDDFREVMGNIGYKNSRLVEVFILGIDDEDPIGEHDLESEEAVDIPIHDVGSSKGWQNIVVCDEYYETDSDSDVEKSHDLDYVSTYEDERQYEKQVDKEIEKAGWSKFGVVQISKTKKKAHPQPETKIDGSGHEIEIDYASASDLESLCNSSDEDENASRKEKFKEFNPNIDMEDPQFCEGLFFGTKDI</sequence>
<proteinExistence type="predicted"/>
<accession>A0ABD2Z5W3</accession>
<gene>
    <name evidence="2" type="ORF">ACH5RR_026489</name>
</gene>
<name>A0ABD2Z5W3_9GENT</name>
<feature type="compositionally biased region" description="Basic and acidic residues" evidence="1">
    <location>
        <begin position="129"/>
        <end position="143"/>
    </location>
</feature>
<evidence type="ECO:0000256" key="1">
    <source>
        <dbReference type="SAM" id="MobiDB-lite"/>
    </source>
</evidence>
<keyword evidence="3" id="KW-1185">Reference proteome</keyword>
<dbReference type="EMBL" id="JBJUIK010000011">
    <property type="protein sequence ID" value="KAL3513772.1"/>
    <property type="molecule type" value="Genomic_DNA"/>
</dbReference>
<dbReference type="Proteomes" id="UP001630127">
    <property type="component" value="Unassembled WGS sequence"/>
</dbReference>
<dbReference type="AlphaFoldDB" id="A0ABD2Z5W3"/>
<reference evidence="2 3" key="1">
    <citation type="submission" date="2024-11" db="EMBL/GenBank/DDBJ databases">
        <title>A near-complete genome assembly of Cinchona calisaya.</title>
        <authorList>
            <person name="Lian D.C."/>
            <person name="Zhao X.W."/>
            <person name="Wei L."/>
        </authorList>
    </citation>
    <scope>NUCLEOTIDE SEQUENCE [LARGE SCALE GENOMIC DNA]</scope>
    <source>
        <tissue evidence="2">Nenye</tissue>
    </source>
</reference>
<feature type="region of interest" description="Disordered" evidence="1">
    <location>
        <begin position="123"/>
        <end position="179"/>
    </location>
</feature>
<feature type="compositionally biased region" description="Basic and acidic residues" evidence="1">
    <location>
        <begin position="164"/>
        <end position="173"/>
    </location>
</feature>